<evidence type="ECO:0000259" key="7">
    <source>
        <dbReference type="PROSITE" id="PS50961"/>
    </source>
</evidence>
<dbReference type="GO" id="GO:0006396">
    <property type="term" value="P:RNA processing"/>
    <property type="evidence" value="ECO:0007669"/>
    <property type="project" value="InterPro"/>
</dbReference>
<reference evidence="9 10" key="1">
    <citation type="submission" date="2018-10" db="EMBL/GenBank/DDBJ databases">
        <title>Genome assembly for a Yunnan-Guizhou Plateau 3E fish, Anabarilius grahami (Regan), and its evolutionary and genetic applications.</title>
        <authorList>
            <person name="Jiang W."/>
        </authorList>
    </citation>
    <scope>NUCLEOTIDE SEQUENCE [LARGE SCALE GENOMIC DNA]</scope>
    <source>
        <strain evidence="9">AG-KIZ</strain>
        <tissue evidence="9">Muscle</tissue>
    </source>
</reference>
<feature type="domain" description="SUZ-C" evidence="8">
    <location>
        <begin position="669"/>
        <end position="725"/>
    </location>
</feature>
<dbReference type="Gene3D" id="1.10.10.10">
    <property type="entry name" value="Winged helix-like DNA-binding domain superfamily/Winged helix DNA-binding domain"/>
    <property type="match status" value="1"/>
</dbReference>
<evidence type="ECO:0000259" key="8">
    <source>
        <dbReference type="PROSITE" id="PS51938"/>
    </source>
</evidence>
<keyword evidence="2 4" id="KW-0694">RNA-binding</keyword>
<dbReference type="InterPro" id="IPR034880">
    <property type="entry name" value="LARP6_RRM"/>
</dbReference>
<dbReference type="InterPro" id="IPR045180">
    <property type="entry name" value="La_dom_prot"/>
</dbReference>
<feature type="region of interest" description="Disordered" evidence="5">
    <location>
        <begin position="516"/>
        <end position="736"/>
    </location>
</feature>
<feature type="chain" id="PRO_5017978840" evidence="6">
    <location>
        <begin position="31"/>
        <end position="736"/>
    </location>
</feature>
<feature type="compositionally biased region" description="Low complexity" evidence="5">
    <location>
        <begin position="575"/>
        <end position="590"/>
    </location>
</feature>
<dbReference type="SUPFAM" id="SSF54928">
    <property type="entry name" value="RNA-binding domain, RBD"/>
    <property type="match status" value="1"/>
</dbReference>
<evidence type="ECO:0000256" key="1">
    <source>
        <dbReference type="ARBA" id="ARBA00004123"/>
    </source>
</evidence>
<feature type="region of interest" description="Disordered" evidence="5">
    <location>
        <begin position="53"/>
        <end position="74"/>
    </location>
</feature>
<dbReference type="SMART" id="SM00715">
    <property type="entry name" value="LA"/>
    <property type="match status" value="1"/>
</dbReference>
<keyword evidence="10" id="KW-1185">Reference proteome</keyword>
<feature type="compositionally biased region" description="Polar residues" evidence="5">
    <location>
        <begin position="599"/>
        <end position="608"/>
    </location>
</feature>
<dbReference type="OrthoDB" id="435402at2759"/>
<dbReference type="GO" id="GO:1990904">
    <property type="term" value="C:ribonucleoprotein complex"/>
    <property type="evidence" value="ECO:0007669"/>
    <property type="project" value="InterPro"/>
</dbReference>
<dbReference type="AlphaFoldDB" id="A0A3N0Y7G7"/>
<dbReference type="EMBL" id="RJVU01050255">
    <property type="protein sequence ID" value="ROL42155.1"/>
    <property type="molecule type" value="Genomic_DNA"/>
</dbReference>
<dbReference type="PRINTS" id="PR00302">
    <property type="entry name" value="LUPUSLA"/>
</dbReference>
<dbReference type="InterPro" id="IPR036390">
    <property type="entry name" value="WH_DNA-bd_sf"/>
</dbReference>
<dbReference type="SUPFAM" id="SSF46785">
    <property type="entry name" value="Winged helix' DNA-binding domain"/>
    <property type="match status" value="1"/>
</dbReference>
<evidence type="ECO:0000256" key="5">
    <source>
        <dbReference type="SAM" id="MobiDB-lite"/>
    </source>
</evidence>
<dbReference type="PANTHER" id="PTHR22792">
    <property type="entry name" value="LUPUS LA PROTEIN-RELATED"/>
    <property type="match status" value="1"/>
</dbReference>
<proteinExistence type="predicted"/>
<feature type="domain" description="HTH La-type RNA-binding" evidence="7">
    <location>
        <begin position="323"/>
        <end position="414"/>
    </location>
</feature>
<keyword evidence="6" id="KW-0732">Signal</keyword>
<evidence type="ECO:0000256" key="6">
    <source>
        <dbReference type="SAM" id="SignalP"/>
    </source>
</evidence>
<feature type="signal peptide" evidence="6">
    <location>
        <begin position="1"/>
        <end position="30"/>
    </location>
</feature>
<sequence length="736" mass="79764">MSAVLNAFLRCVAFLLPPSWLQFCWWVGEASWPNPRARFKHTKPLTYEEVAAQDEAKRVPSSSSDSPAPLPPDPSPWRKFRTLCSAVERFLSAAFDLKRLGSLCSPFRVAVGSSSSADASGAAEEEAFTAAIMSSSAEQPPDTHLREISAPVTITVAIQAAEDEEPDEEASCNTIELQTGSGSEDELGIHDKSSGSGRIMTAGFLCLKGFPALLKCSSKRLSLQEFTCSRFRPSGRAFLNGVGGKAVSHQFNLFLKVIRSRRVGCWIVGESEISGGREETDGLPAAQSCCHTLGLYLVLMMDVCVCFSGAGTSGGELEEESWQPPDPELIHKLVAQIEYYLSDENLEHDAFLLKHVRRNKLGFVSVKLLTSFKKVKHLTRDWRTTAYALRHSNLLELNEEGRKVRRRSTVPVFASESLPSRMLLLSELKRWPELGVALGGDGGNGGGGPTQQERLMELLLKAFGNYGPIASVRVLKPGKDLPADLKKLSGRYSQLGTEECAIVEFEEVEAAMKAHEAVGGDGGSQGPMGLKVVLIGTKPPKKKVPKDRQRDEGGMRKSRSLNSRVRELQYHGGDDSAASSSETESNPTSPRLSRKSRSCNKLSPTSAGPNHLSPVVSPRSSPWSSPRASPCSQRKTHHSGKSPLASEGRLSPEPGRRWADYSSDSSLTPSGSPWVQRRKQVASQESSPVGSPMLGRKIQNADGLPPGVVRLPRGPDGTRGFHCPLPGKTASTQTCL</sequence>
<feature type="compositionally biased region" description="Basic and acidic residues" evidence="5">
    <location>
        <begin position="546"/>
        <end position="555"/>
    </location>
</feature>
<feature type="compositionally biased region" description="Low complexity" evidence="5">
    <location>
        <begin position="662"/>
        <end position="672"/>
    </location>
</feature>
<dbReference type="FunFam" id="1.10.10.10:FF:000158">
    <property type="entry name" value="La ribonucleoprotein domain family member 7"/>
    <property type="match status" value="1"/>
</dbReference>
<feature type="compositionally biased region" description="Basic and acidic residues" evidence="5">
    <location>
        <begin position="564"/>
        <end position="574"/>
    </location>
</feature>
<evidence type="ECO:0000313" key="10">
    <source>
        <dbReference type="Proteomes" id="UP000281406"/>
    </source>
</evidence>
<dbReference type="PROSITE" id="PS51938">
    <property type="entry name" value="SUZ_C"/>
    <property type="match status" value="1"/>
</dbReference>
<feature type="compositionally biased region" description="Low complexity" evidence="5">
    <location>
        <begin position="613"/>
        <end position="632"/>
    </location>
</feature>
<dbReference type="InterPro" id="IPR024642">
    <property type="entry name" value="SUZ-C"/>
</dbReference>
<organism evidence="9 10">
    <name type="scientific">Anabarilius grahami</name>
    <name type="common">Kanglang fish</name>
    <name type="synonym">Barilius grahami</name>
    <dbReference type="NCBI Taxonomy" id="495550"/>
    <lineage>
        <taxon>Eukaryota</taxon>
        <taxon>Metazoa</taxon>
        <taxon>Chordata</taxon>
        <taxon>Craniata</taxon>
        <taxon>Vertebrata</taxon>
        <taxon>Euteleostomi</taxon>
        <taxon>Actinopterygii</taxon>
        <taxon>Neopterygii</taxon>
        <taxon>Teleostei</taxon>
        <taxon>Ostariophysi</taxon>
        <taxon>Cypriniformes</taxon>
        <taxon>Xenocyprididae</taxon>
        <taxon>Xenocypridinae</taxon>
        <taxon>Xenocypridinae incertae sedis</taxon>
        <taxon>Anabarilius</taxon>
    </lineage>
</organism>
<evidence type="ECO:0000256" key="2">
    <source>
        <dbReference type="ARBA" id="ARBA00022884"/>
    </source>
</evidence>
<evidence type="ECO:0000313" key="9">
    <source>
        <dbReference type="EMBL" id="ROL42155.1"/>
    </source>
</evidence>
<keyword evidence="3" id="KW-0539">Nucleus</keyword>
<dbReference type="PANTHER" id="PTHR22792:SF71">
    <property type="entry name" value="LA-RELATED PROTEIN 6"/>
    <property type="match status" value="1"/>
</dbReference>
<dbReference type="Pfam" id="PF12901">
    <property type="entry name" value="SUZ-C"/>
    <property type="match status" value="1"/>
</dbReference>
<comment type="subcellular location">
    <subcellularLocation>
        <location evidence="1">Nucleus</location>
    </subcellularLocation>
</comment>
<dbReference type="PROSITE" id="PS50961">
    <property type="entry name" value="HTH_LA"/>
    <property type="match status" value="1"/>
</dbReference>
<accession>A0A3N0Y7G7</accession>
<dbReference type="GO" id="GO:0005634">
    <property type="term" value="C:nucleus"/>
    <property type="evidence" value="ECO:0007669"/>
    <property type="project" value="UniProtKB-SubCell"/>
</dbReference>
<protein>
    <submittedName>
        <fullName evidence="9">La-related protein 6</fullName>
    </submittedName>
</protein>
<dbReference type="Proteomes" id="UP000281406">
    <property type="component" value="Unassembled WGS sequence"/>
</dbReference>
<dbReference type="GO" id="GO:0003729">
    <property type="term" value="F:mRNA binding"/>
    <property type="evidence" value="ECO:0007669"/>
    <property type="project" value="TreeGrafter"/>
</dbReference>
<comment type="caution">
    <text evidence="9">The sequence shown here is derived from an EMBL/GenBank/DDBJ whole genome shotgun (WGS) entry which is preliminary data.</text>
</comment>
<dbReference type="CDD" id="cd12289">
    <property type="entry name" value="RRM_LARP6"/>
    <property type="match status" value="1"/>
</dbReference>
<dbReference type="InterPro" id="IPR035979">
    <property type="entry name" value="RBD_domain_sf"/>
</dbReference>
<dbReference type="InterPro" id="IPR036388">
    <property type="entry name" value="WH-like_DNA-bd_sf"/>
</dbReference>
<dbReference type="Pfam" id="PF05383">
    <property type="entry name" value="La"/>
    <property type="match status" value="1"/>
</dbReference>
<evidence type="ECO:0000256" key="3">
    <source>
        <dbReference type="ARBA" id="ARBA00023242"/>
    </source>
</evidence>
<dbReference type="InterPro" id="IPR002344">
    <property type="entry name" value="Lupus_La"/>
</dbReference>
<gene>
    <name evidence="9" type="ORF">DPX16_1340</name>
</gene>
<dbReference type="InterPro" id="IPR006630">
    <property type="entry name" value="La_HTH"/>
</dbReference>
<dbReference type="CDD" id="cd08033">
    <property type="entry name" value="LARP_6"/>
    <property type="match status" value="1"/>
</dbReference>
<evidence type="ECO:0000256" key="4">
    <source>
        <dbReference type="PROSITE-ProRule" id="PRU00332"/>
    </source>
</evidence>
<name>A0A3N0Y7G7_ANAGA</name>
<dbReference type="Gene3D" id="3.30.70.330">
    <property type="match status" value="1"/>
</dbReference>
<dbReference type="InterPro" id="IPR012677">
    <property type="entry name" value="Nucleotide-bd_a/b_plait_sf"/>
</dbReference>